<dbReference type="PANTHER" id="PTHR30535:SF34">
    <property type="entry name" value="MOLYBDATE-BINDING PROTEIN MOLA"/>
    <property type="match status" value="1"/>
</dbReference>
<feature type="domain" description="Fe/B12 periplasmic-binding" evidence="3">
    <location>
        <begin position="25"/>
        <end position="269"/>
    </location>
</feature>
<dbReference type="InterPro" id="IPR050902">
    <property type="entry name" value="ABC_Transporter_SBP"/>
</dbReference>
<evidence type="ECO:0000256" key="1">
    <source>
        <dbReference type="ARBA" id="ARBA00022729"/>
    </source>
</evidence>
<dbReference type="CDD" id="cd01144">
    <property type="entry name" value="BtuF"/>
    <property type="match status" value="1"/>
</dbReference>
<gene>
    <name evidence="4" type="ORF">SAMN05216221_3164</name>
</gene>
<evidence type="ECO:0000313" key="5">
    <source>
        <dbReference type="Proteomes" id="UP000243359"/>
    </source>
</evidence>
<accession>A0A1H1WQG2</accession>
<dbReference type="InterPro" id="IPR002491">
    <property type="entry name" value="ABC_transptr_periplasmic_BD"/>
</dbReference>
<dbReference type="PROSITE" id="PS50983">
    <property type="entry name" value="FE_B12_PBP"/>
    <property type="match status" value="1"/>
</dbReference>
<dbReference type="PANTHER" id="PTHR30535">
    <property type="entry name" value="VITAMIN B12-BINDING PROTEIN"/>
    <property type="match status" value="1"/>
</dbReference>
<evidence type="ECO:0000256" key="2">
    <source>
        <dbReference type="SAM" id="SignalP"/>
    </source>
</evidence>
<organism evidence="4 5">
    <name type="scientific">Pseudomonas oryzae</name>
    <dbReference type="NCBI Taxonomy" id="1392877"/>
    <lineage>
        <taxon>Bacteria</taxon>
        <taxon>Pseudomonadati</taxon>
        <taxon>Pseudomonadota</taxon>
        <taxon>Gammaproteobacteria</taxon>
        <taxon>Pseudomonadales</taxon>
        <taxon>Pseudomonadaceae</taxon>
        <taxon>Pseudomonas</taxon>
    </lineage>
</organism>
<dbReference type="InterPro" id="IPR054828">
    <property type="entry name" value="Vit_B12_bind_prot"/>
</dbReference>
<dbReference type="NCBIfam" id="NF038402">
    <property type="entry name" value="TroA_like"/>
    <property type="match status" value="1"/>
</dbReference>
<dbReference type="Gene3D" id="3.40.50.1980">
    <property type="entry name" value="Nitrogenase molybdenum iron protein domain"/>
    <property type="match status" value="2"/>
</dbReference>
<keyword evidence="5" id="KW-1185">Reference proteome</keyword>
<reference evidence="5" key="1">
    <citation type="submission" date="2016-10" db="EMBL/GenBank/DDBJ databases">
        <authorList>
            <person name="Varghese N."/>
            <person name="Submissions S."/>
        </authorList>
    </citation>
    <scope>NUCLEOTIDE SEQUENCE [LARGE SCALE GENOMIC DNA]</scope>
    <source>
        <strain evidence="5">KCTC 32247</strain>
    </source>
</reference>
<protein>
    <submittedName>
        <fullName evidence="4">Vitamin B12 transport system substrate-binding protein</fullName>
    </submittedName>
</protein>
<dbReference type="Pfam" id="PF01497">
    <property type="entry name" value="Peripla_BP_2"/>
    <property type="match status" value="1"/>
</dbReference>
<evidence type="ECO:0000259" key="3">
    <source>
        <dbReference type="PROSITE" id="PS50983"/>
    </source>
</evidence>
<proteinExistence type="predicted"/>
<dbReference type="SUPFAM" id="SSF53807">
    <property type="entry name" value="Helical backbone' metal receptor"/>
    <property type="match status" value="1"/>
</dbReference>
<dbReference type="OrthoDB" id="6495095at2"/>
<evidence type="ECO:0000313" key="4">
    <source>
        <dbReference type="EMBL" id="SDS99325.1"/>
    </source>
</evidence>
<name>A0A1H1WQG2_9PSED</name>
<keyword evidence="1 2" id="KW-0732">Signal</keyword>
<dbReference type="STRING" id="1392877.SAMN05216221_3164"/>
<dbReference type="AlphaFoldDB" id="A0A1H1WQG2"/>
<feature type="signal peptide" evidence="2">
    <location>
        <begin position="1"/>
        <end position="18"/>
    </location>
</feature>
<dbReference type="RefSeq" id="WP_090350086.1">
    <property type="nucleotide sequence ID" value="NZ_LT629751.1"/>
</dbReference>
<dbReference type="EMBL" id="LT629751">
    <property type="protein sequence ID" value="SDS99325.1"/>
    <property type="molecule type" value="Genomic_DNA"/>
</dbReference>
<sequence>MRPLLLAVLLLASGLAQAAQQGAQRVVALAPSLSEIMVELGAGERLVGVLDAGPRLPALAHLPSLGRHGQLNLEALLALQPDLILLWPDSVGPAMHAQLRALGIPLIETQPHSLDELAGELETIGAAVGHAGQGTRLAARLRQRLADLAARHARAEPLTVFYQVWDRPLYTLGGRQIISDALRLCGARNVFADLQLPAPQVSVEAVLARDPAVILVGEPGQAAAWQDWPQLTAVQRGQVWEVPDEGIERPSFQMLAATEKLCALLDTAR</sequence>
<dbReference type="Proteomes" id="UP000243359">
    <property type="component" value="Chromosome I"/>
</dbReference>
<feature type="chain" id="PRO_5009264745" evidence="2">
    <location>
        <begin position="19"/>
        <end position="269"/>
    </location>
</feature>